<dbReference type="STRING" id="28573.A0A0U1LZ52"/>
<name>A0A0U1LZ52_TALIS</name>
<dbReference type="Pfam" id="PF12796">
    <property type="entry name" value="Ank_2"/>
    <property type="match status" value="2"/>
</dbReference>
<dbReference type="Pfam" id="PF13637">
    <property type="entry name" value="Ank_4"/>
    <property type="match status" value="1"/>
</dbReference>
<accession>A0A0U1LZ52</accession>
<feature type="repeat" description="ANK" evidence="3">
    <location>
        <begin position="551"/>
        <end position="580"/>
    </location>
</feature>
<dbReference type="InterPro" id="IPR036770">
    <property type="entry name" value="Ankyrin_rpt-contain_sf"/>
</dbReference>
<feature type="repeat" description="ANK" evidence="3">
    <location>
        <begin position="386"/>
        <end position="418"/>
    </location>
</feature>
<dbReference type="OrthoDB" id="4223509at2759"/>
<dbReference type="OMA" id="NIVASTH"/>
<dbReference type="SMART" id="SM00248">
    <property type="entry name" value="ANK"/>
    <property type="match status" value="8"/>
</dbReference>
<feature type="repeat" description="ANK" evidence="3">
    <location>
        <begin position="304"/>
        <end position="336"/>
    </location>
</feature>
<dbReference type="PRINTS" id="PR01415">
    <property type="entry name" value="ANKYRIN"/>
</dbReference>
<dbReference type="Proteomes" id="UP000054383">
    <property type="component" value="Unassembled WGS sequence"/>
</dbReference>
<evidence type="ECO:0000313" key="4">
    <source>
        <dbReference type="EMBL" id="CRG88382.1"/>
    </source>
</evidence>
<dbReference type="PANTHER" id="PTHR24198">
    <property type="entry name" value="ANKYRIN REPEAT AND PROTEIN KINASE DOMAIN-CONTAINING PROTEIN"/>
    <property type="match status" value="1"/>
</dbReference>
<keyword evidence="2 3" id="KW-0040">ANK repeat</keyword>
<dbReference type="PROSITE" id="PS50297">
    <property type="entry name" value="ANK_REP_REGION"/>
    <property type="match status" value="7"/>
</dbReference>
<feature type="repeat" description="ANK" evidence="3">
    <location>
        <begin position="452"/>
        <end position="484"/>
    </location>
</feature>
<dbReference type="SUPFAM" id="SSF48403">
    <property type="entry name" value="Ankyrin repeat"/>
    <property type="match status" value="1"/>
</dbReference>
<gene>
    <name evidence="4" type="ORF">PISL3812_05412</name>
</gene>
<dbReference type="InterPro" id="IPR002110">
    <property type="entry name" value="Ankyrin_rpt"/>
</dbReference>
<dbReference type="AlphaFoldDB" id="A0A0U1LZ52"/>
<evidence type="ECO:0000313" key="5">
    <source>
        <dbReference type="Proteomes" id="UP000054383"/>
    </source>
</evidence>
<feature type="repeat" description="ANK" evidence="3">
    <location>
        <begin position="339"/>
        <end position="371"/>
    </location>
</feature>
<dbReference type="PANTHER" id="PTHR24198:SF165">
    <property type="entry name" value="ANKYRIN REPEAT-CONTAINING PROTEIN-RELATED"/>
    <property type="match status" value="1"/>
</dbReference>
<protein>
    <submittedName>
        <fullName evidence="4">Protein TANC1</fullName>
    </submittedName>
</protein>
<sequence length="580" mass="64412">MDPKDHASLYSSDNDFNEIDGFVRYSRLGLFQEANDVYDDVLKNYEYLFPVMAEYAEHLIEQGSYRDSYSFLDRKLKRAEEHGFGEGEVALLRLWKGLANFHLNGDLKEALLVSRAWRQRNCASMTPDTLCVVDYLALQVYLLIFTSEHLLACLTSLVAEVDDVRDAKTRPALECDLAVLEARAIATPGNKLYGLLDTSTEAHPIWKAARNNLDYITAAEFLRILYTHPHTRKNLGRELEDNIHQVLLIQMGDTTGYQTVMSDKTAGRHVEESISLPSPTINLLDIKWLIKAMTDLNATPARDQGRSKIQAAAEGGHFDMVKRTLEAVADVNAGPAENGGRPALQAAAEGGCFDILKKLLGAGADINAVARQTGNREFEPDFQENAGRKLLSCAAEKGHNTIMYVLLEKGANTDFQDESDRTPLSYAAEKGHNKMMKVLLEKGANVDFQDKSGRTPLSYTAEKGQYAIMKVLLEVGVNVDFQDKNDRTPLSYAAENGHNNIIKTLLEKGANVNFQNNSGRTPLSYAAEKGHEITVKVLLEKGANVDFQDHNGRTPLSYAAGRGYYYMVEMLLKKGANSNS</sequence>
<proteinExistence type="predicted"/>
<feature type="repeat" description="ANK" evidence="3">
    <location>
        <begin position="485"/>
        <end position="517"/>
    </location>
</feature>
<dbReference type="Gene3D" id="1.25.40.20">
    <property type="entry name" value="Ankyrin repeat-containing domain"/>
    <property type="match status" value="1"/>
</dbReference>
<organism evidence="4 5">
    <name type="scientific">Talaromyces islandicus</name>
    <name type="common">Penicillium islandicum</name>
    <dbReference type="NCBI Taxonomy" id="28573"/>
    <lineage>
        <taxon>Eukaryota</taxon>
        <taxon>Fungi</taxon>
        <taxon>Dikarya</taxon>
        <taxon>Ascomycota</taxon>
        <taxon>Pezizomycotina</taxon>
        <taxon>Eurotiomycetes</taxon>
        <taxon>Eurotiomycetidae</taxon>
        <taxon>Eurotiales</taxon>
        <taxon>Trichocomaceae</taxon>
        <taxon>Talaromyces</taxon>
        <taxon>Talaromyces sect. Islandici</taxon>
    </lineage>
</organism>
<feature type="repeat" description="ANK" evidence="3">
    <location>
        <begin position="419"/>
        <end position="451"/>
    </location>
</feature>
<feature type="repeat" description="ANK" evidence="3">
    <location>
        <begin position="518"/>
        <end position="550"/>
    </location>
</feature>
<evidence type="ECO:0000256" key="3">
    <source>
        <dbReference type="PROSITE-ProRule" id="PRU00023"/>
    </source>
</evidence>
<keyword evidence="1" id="KW-0677">Repeat</keyword>
<keyword evidence="5" id="KW-1185">Reference proteome</keyword>
<evidence type="ECO:0000256" key="1">
    <source>
        <dbReference type="ARBA" id="ARBA00022737"/>
    </source>
</evidence>
<evidence type="ECO:0000256" key="2">
    <source>
        <dbReference type="ARBA" id="ARBA00023043"/>
    </source>
</evidence>
<dbReference type="PROSITE" id="PS50088">
    <property type="entry name" value="ANK_REPEAT"/>
    <property type="match status" value="8"/>
</dbReference>
<dbReference type="EMBL" id="CVMT01000004">
    <property type="protein sequence ID" value="CRG88382.1"/>
    <property type="molecule type" value="Genomic_DNA"/>
</dbReference>
<reference evidence="4 5" key="1">
    <citation type="submission" date="2015-04" db="EMBL/GenBank/DDBJ databases">
        <authorList>
            <person name="Syromyatnikov M.Y."/>
            <person name="Popov V.N."/>
        </authorList>
    </citation>
    <scope>NUCLEOTIDE SEQUENCE [LARGE SCALE GENOMIC DNA]</scope>
    <source>
        <strain evidence="4">WF-38-12</strain>
    </source>
</reference>